<dbReference type="InterPro" id="IPR000073">
    <property type="entry name" value="AB_hydrolase_1"/>
</dbReference>
<evidence type="ECO:0000259" key="1">
    <source>
        <dbReference type="Pfam" id="PF00561"/>
    </source>
</evidence>
<dbReference type="SUPFAM" id="SSF53474">
    <property type="entry name" value="alpha/beta-Hydrolases"/>
    <property type="match status" value="1"/>
</dbReference>
<dbReference type="Pfam" id="PF00561">
    <property type="entry name" value="Abhydrolase_1"/>
    <property type="match status" value="1"/>
</dbReference>
<name>A0ABT0Z197_9FLAO</name>
<keyword evidence="3" id="KW-1185">Reference proteome</keyword>
<reference evidence="2" key="1">
    <citation type="submission" date="2022-06" db="EMBL/GenBank/DDBJ databases">
        <title>Gramella sediminis sp. nov., isolated from deep-sea sediment of the Indian Ocean.</title>
        <authorList>
            <person name="Yang L."/>
        </authorList>
    </citation>
    <scope>NUCLEOTIDE SEQUENCE</scope>
    <source>
        <strain evidence="2">HMD3159</strain>
    </source>
</reference>
<comment type="caution">
    <text evidence="2">The sequence shown here is derived from an EMBL/GenBank/DDBJ whole genome shotgun (WGS) entry which is preliminary data.</text>
</comment>
<keyword evidence="2" id="KW-0378">Hydrolase</keyword>
<protein>
    <submittedName>
        <fullName evidence="2">Alpha/beta hydrolase</fullName>
    </submittedName>
</protein>
<evidence type="ECO:0000313" key="2">
    <source>
        <dbReference type="EMBL" id="MCM8569477.1"/>
    </source>
</evidence>
<dbReference type="InterPro" id="IPR050266">
    <property type="entry name" value="AB_hydrolase_sf"/>
</dbReference>
<dbReference type="EMBL" id="JAMSCK010000003">
    <property type="protein sequence ID" value="MCM8569477.1"/>
    <property type="molecule type" value="Genomic_DNA"/>
</dbReference>
<feature type="domain" description="AB hydrolase-1" evidence="1">
    <location>
        <begin position="23"/>
        <end position="157"/>
    </location>
</feature>
<organism evidence="2 3">
    <name type="scientific">Gramella jeungdoensis</name>
    <dbReference type="NCBI Taxonomy" id="708091"/>
    <lineage>
        <taxon>Bacteria</taxon>
        <taxon>Pseudomonadati</taxon>
        <taxon>Bacteroidota</taxon>
        <taxon>Flavobacteriia</taxon>
        <taxon>Flavobacteriales</taxon>
        <taxon>Flavobacteriaceae</taxon>
        <taxon>Christiangramia</taxon>
    </lineage>
</organism>
<sequence>MSKLKYKGANINYECYGGGAKVPLVLLHGFLEDLQIWWPIVKELQKERQVICIDLPGHGKSQGVSEIHSMELMSDVVNEVLKSLNIQQISIAGHSMGGYVSLEFLKNFPMMLKSVMLINSTPVEDSVEKRKIRERSVKLVGENKKAYVNVAISNLYADNSKRKYAEEIEELKSRAMQMEVKNIQAALIGMKIRTNYLKELEAFKGQKIIAASEDDPILEIKELVRVSELTGCELYKMRNGHNSYMEDPSNLTQKLHFID</sequence>
<accession>A0ABT0Z197</accession>
<proteinExistence type="predicted"/>
<gene>
    <name evidence="2" type="ORF">NE848_08805</name>
</gene>
<dbReference type="RefSeq" id="WP_252112576.1">
    <property type="nucleotide sequence ID" value="NZ_JAMSCK010000003.1"/>
</dbReference>
<dbReference type="Proteomes" id="UP001155077">
    <property type="component" value="Unassembled WGS sequence"/>
</dbReference>
<evidence type="ECO:0000313" key="3">
    <source>
        <dbReference type="Proteomes" id="UP001155077"/>
    </source>
</evidence>
<dbReference type="GO" id="GO:0016787">
    <property type="term" value="F:hydrolase activity"/>
    <property type="evidence" value="ECO:0007669"/>
    <property type="project" value="UniProtKB-KW"/>
</dbReference>
<dbReference type="Gene3D" id="3.40.50.1820">
    <property type="entry name" value="alpha/beta hydrolase"/>
    <property type="match status" value="1"/>
</dbReference>
<dbReference type="PANTHER" id="PTHR43798">
    <property type="entry name" value="MONOACYLGLYCEROL LIPASE"/>
    <property type="match status" value="1"/>
</dbReference>
<dbReference type="InterPro" id="IPR029058">
    <property type="entry name" value="AB_hydrolase_fold"/>
</dbReference>
<dbReference type="PRINTS" id="PR00111">
    <property type="entry name" value="ABHYDROLASE"/>
</dbReference>